<reference evidence="2 3" key="1">
    <citation type="submission" date="2019-07" db="EMBL/GenBank/DDBJ databases">
        <title>Whole genome shotgun sequence of Terrabacter aerolatus NBRC 106305.</title>
        <authorList>
            <person name="Hosoyama A."/>
            <person name="Uohara A."/>
            <person name="Ohji S."/>
            <person name="Ichikawa N."/>
        </authorList>
    </citation>
    <scope>NUCLEOTIDE SEQUENCE [LARGE SCALE GENOMIC DNA]</scope>
    <source>
        <strain evidence="2 3">NBRC 106305</strain>
    </source>
</reference>
<organism evidence="2 3">
    <name type="scientific">Terrabacter aerolatus</name>
    <dbReference type="NCBI Taxonomy" id="422442"/>
    <lineage>
        <taxon>Bacteria</taxon>
        <taxon>Bacillati</taxon>
        <taxon>Actinomycetota</taxon>
        <taxon>Actinomycetes</taxon>
        <taxon>Micrococcales</taxon>
        <taxon>Intrasporangiaceae</taxon>
        <taxon>Terrabacter</taxon>
    </lineage>
</organism>
<evidence type="ECO:0008006" key="4">
    <source>
        <dbReference type="Google" id="ProtNLM"/>
    </source>
</evidence>
<gene>
    <name evidence="2" type="ORF">TAE01_24510</name>
</gene>
<feature type="transmembrane region" description="Helical" evidence="1">
    <location>
        <begin position="180"/>
        <end position="206"/>
    </location>
</feature>
<evidence type="ECO:0000256" key="1">
    <source>
        <dbReference type="SAM" id="Phobius"/>
    </source>
</evidence>
<proteinExistence type="predicted"/>
<feature type="transmembrane region" description="Helical" evidence="1">
    <location>
        <begin position="218"/>
        <end position="239"/>
    </location>
</feature>
<dbReference type="EMBL" id="BJYX01000012">
    <property type="protein sequence ID" value="GEO30641.1"/>
    <property type="molecule type" value="Genomic_DNA"/>
</dbReference>
<keyword evidence="3" id="KW-1185">Reference proteome</keyword>
<keyword evidence="1" id="KW-0812">Transmembrane</keyword>
<keyword evidence="1" id="KW-0472">Membrane</keyword>
<comment type="caution">
    <text evidence="2">The sequence shown here is derived from an EMBL/GenBank/DDBJ whole genome shotgun (WGS) entry which is preliminary data.</text>
</comment>
<sequence>MHDRGHRMTTQTATRAAPRARILPAAPPRRYLVPATLAVAFLVTSAVAQAVTPFIRQDDWPFLLPDGTQGVLPPAYYNSSEGRWLNTLWWQLIGQHGTPTTAAMTYAVGYLALVAGVWRVLHLSGVRPRPVADVLLGVALYASSVWVQLVYWPGALTPSVLVGAAAVWLLPWAVRSRARLGLWLLVAESAAVMTYPPVGVVLLVVTVVCLRDAPWRRVLAVVVAWVAAFAVGVGISYTLNLVLNGHFGLEFPAWRQSNPLTSVGALVTNTGRWLSAVGQMWSAQWWVAAVALVAVVLGWRDAVVRPRLQRVLLAFAVACGLDAAQTLATGIVTEARGQLWTWLLAVVPAALLLLDRRGERHPREDAPGVRRLTTEHVATALLAVLAVAGVLSWRSDIGAHQATRLQFAAIAEQATAHAPGTDMATVVMYQDPALKHTRDGRLIASTLVMAVRQQTGGILPRWCRGDECAELAARAPTGPVIRLDSPAGFSHVMGIVVPTPPLWVSAPPVG</sequence>
<evidence type="ECO:0000313" key="2">
    <source>
        <dbReference type="EMBL" id="GEO30641.1"/>
    </source>
</evidence>
<feature type="transmembrane region" description="Helical" evidence="1">
    <location>
        <begin position="103"/>
        <end position="121"/>
    </location>
</feature>
<feature type="transmembrane region" description="Helical" evidence="1">
    <location>
        <begin position="339"/>
        <end position="355"/>
    </location>
</feature>
<dbReference type="Proteomes" id="UP000321534">
    <property type="component" value="Unassembled WGS sequence"/>
</dbReference>
<feature type="transmembrane region" description="Helical" evidence="1">
    <location>
        <begin position="283"/>
        <end position="299"/>
    </location>
</feature>
<protein>
    <recommendedName>
        <fullName evidence="4">Glycosyltransferase RgtA/B/C/D-like domain-containing protein</fullName>
    </recommendedName>
</protein>
<feature type="transmembrane region" description="Helical" evidence="1">
    <location>
        <begin position="311"/>
        <end position="333"/>
    </location>
</feature>
<accession>A0A512D2F2</accession>
<evidence type="ECO:0000313" key="3">
    <source>
        <dbReference type="Proteomes" id="UP000321534"/>
    </source>
</evidence>
<keyword evidence="1" id="KW-1133">Transmembrane helix</keyword>
<dbReference type="AlphaFoldDB" id="A0A512D2F2"/>
<name>A0A512D2F2_9MICO</name>